<sequence>VEVIIIADRYLMKVDTSILIEKELRKEFEIFDNELKDMINKIDDAEERTLSRLKQNEPNDPPIIKANNLKHIDKDKLLVERKILLTSKLALLVFPLNHNN</sequence>
<feature type="non-terminal residue" evidence="2">
    <location>
        <position position="1"/>
    </location>
</feature>
<gene>
    <name evidence="2" type="ORF">S12H4_16015</name>
</gene>
<accession>X1SJ19</accession>
<reference evidence="2" key="1">
    <citation type="journal article" date="2014" name="Front. Microbiol.">
        <title>High frequency of phylogenetically diverse reductive dehalogenase-homologous genes in deep subseafloor sedimentary metagenomes.</title>
        <authorList>
            <person name="Kawai M."/>
            <person name="Futagami T."/>
            <person name="Toyoda A."/>
            <person name="Takaki Y."/>
            <person name="Nishi S."/>
            <person name="Hori S."/>
            <person name="Arai W."/>
            <person name="Tsubouchi T."/>
            <person name="Morono Y."/>
            <person name="Uchiyama I."/>
            <person name="Ito T."/>
            <person name="Fujiyama A."/>
            <person name="Inagaki F."/>
            <person name="Takami H."/>
        </authorList>
    </citation>
    <scope>NUCLEOTIDE SEQUENCE</scope>
    <source>
        <strain evidence="2">Expedition CK06-06</strain>
    </source>
</reference>
<name>X1SJ19_9ZZZZ</name>
<protein>
    <submittedName>
        <fullName evidence="2">Uncharacterized protein</fullName>
    </submittedName>
</protein>
<keyword evidence="1" id="KW-0175">Coiled coil</keyword>
<proteinExistence type="predicted"/>
<comment type="caution">
    <text evidence="2">The sequence shown here is derived from an EMBL/GenBank/DDBJ whole genome shotgun (WGS) entry which is preliminary data.</text>
</comment>
<feature type="coiled-coil region" evidence="1">
    <location>
        <begin position="21"/>
        <end position="48"/>
    </location>
</feature>
<organism evidence="2">
    <name type="scientific">marine sediment metagenome</name>
    <dbReference type="NCBI Taxonomy" id="412755"/>
    <lineage>
        <taxon>unclassified sequences</taxon>
        <taxon>metagenomes</taxon>
        <taxon>ecological metagenomes</taxon>
    </lineage>
</organism>
<evidence type="ECO:0000313" key="2">
    <source>
        <dbReference type="EMBL" id="GAI75415.1"/>
    </source>
</evidence>
<evidence type="ECO:0000256" key="1">
    <source>
        <dbReference type="SAM" id="Coils"/>
    </source>
</evidence>
<dbReference type="AlphaFoldDB" id="X1SJ19"/>
<dbReference type="EMBL" id="BARW01007727">
    <property type="protein sequence ID" value="GAI75415.1"/>
    <property type="molecule type" value="Genomic_DNA"/>
</dbReference>